<keyword evidence="4" id="KW-0732">Signal</keyword>
<comment type="subcellular location">
    <subcellularLocation>
        <location evidence="1">Secreted</location>
    </subcellularLocation>
</comment>
<accession>A0A6J2V6I4</accession>
<protein>
    <submittedName>
        <fullName evidence="7">Glucagon-like</fullName>
    </submittedName>
</protein>
<dbReference type="Gene3D" id="6.10.250.590">
    <property type="match status" value="3"/>
</dbReference>
<dbReference type="SMART" id="SM00070">
    <property type="entry name" value="GLUCA"/>
    <property type="match status" value="3"/>
</dbReference>
<organism evidence="6 7">
    <name type="scientific">Chanos chanos</name>
    <name type="common">Milkfish</name>
    <name type="synonym">Mugil chanos</name>
    <dbReference type="NCBI Taxonomy" id="29144"/>
    <lineage>
        <taxon>Eukaryota</taxon>
        <taxon>Metazoa</taxon>
        <taxon>Chordata</taxon>
        <taxon>Craniata</taxon>
        <taxon>Vertebrata</taxon>
        <taxon>Euteleostomi</taxon>
        <taxon>Actinopterygii</taxon>
        <taxon>Neopterygii</taxon>
        <taxon>Teleostei</taxon>
        <taxon>Ostariophysi</taxon>
        <taxon>Gonorynchiformes</taxon>
        <taxon>Chanidae</taxon>
        <taxon>Chanos</taxon>
    </lineage>
</organism>
<dbReference type="OrthoDB" id="9904258at2759"/>
<dbReference type="Proteomes" id="UP000504632">
    <property type="component" value="Chromosome 4"/>
</dbReference>
<dbReference type="PROSITE" id="PS00260">
    <property type="entry name" value="GLUCAGON"/>
    <property type="match status" value="2"/>
</dbReference>
<evidence type="ECO:0000256" key="2">
    <source>
        <dbReference type="ARBA" id="ARBA00008369"/>
    </source>
</evidence>
<feature type="domain" description="Glucagon / GIP / secretin / VIP family" evidence="5">
    <location>
        <begin position="135"/>
        <end position="157"/>
    </location>
</feature>
<gene>
    <name evidence="7" type="primary">LOC115810138</name>
</gene>
<dbReference type="RefSeq" id="XP_030627924.1">
    <property type="nucleotide sequence ID" value="XM_030772064.1"/>
</dbReference>
<sequence>MKGIHSLVGLLLLTIVQSSWEVPLHEDNTSTETETTLLKESEDFPYVKRHSEGTFSNDYSKYLETRRAQDFVQWLMNSKRSGGPAKRHADGTYTSDISSYLQDKAAQDFVSWLKSGQQKREPTADIWESTMQRRHVDGSFTSDVNKVLDSMAAKEYLLWVMNSQPSGARWCDFGLMDSGEGITD</sequence>
<reference evidence="7" key="1">
    <citation type="submission" date="2025-08" db="UniProtKB">
        <authorList>
            <consortium name="RefSeq"/>
        </authorList>
    </citation>
    <scope>IDENTIFICATION</scope>
</reference>
<dbReference type="PANTHER" id="PTHR11418">
    <property type="entry name" value="GLUCAGON"/>
    <property type="match status" value="1"/>
</dbReference>
<dbReference type="GO" id="GO:0042594">
    <property type="term" value="P:response to starvation"/>
    <property type="evidence" value="ECO:0007669"/>
    <property type="project" value="TreeGrafter"/>
</dbReference>
<dbReference type="Pfam" id="PF00123">
    <property type="entry name" value="Hormone_2"/>
    <property type="match status" value="2"/>
</dbReference>
<dbReference type="GO" id="GO:0005576">
    <property type="term" value="C:extracellular region"/>
    <property type="evidence" value="ECO:0007669"/>
    <property type="project" value="UniProtKB-SubCell"/>
</dbReference>
<feature type="signal peptide" evidence="4">
    <location>
        <begin position="1"/>
        <end position="21"/>
    </location>
</feature>
<dbReference type="GO" id="GO:0005179">
    <property type="term" value="F:hormone activity"/>
    <property type="evidence" value="ECO:0007669"/>
    <property type="project" value="InterPro"/>
</dbReference>
<evidence type="ECO:0000313" key="6">
    <source>
        <dbReference type="Proteomes" id="UP000504632"/>
    </source>
</evidence>
<dbReference type="AlphaFoldDB" id="A0A6J2V6I4"/>
<dbReference type="InParanoid" id="A0A6J2V6I4"/>
<evidence type="ECO:0000259" key="5">
    <source>
        <dbReference type="PROSITE" id="PS00260"/>
    </source>
</evidence>
<proteinExistence type="inferred from homology"/>
<evidence type="ECO:0000256" key="1">
    <source>
        <dbReference type="ARBA" id="ARBA00004613"/>
    </source>
</evidence>
<keyword evidence="6" id="KW-1185">Reference proteome</keyword>
<dbReference type="InterPro" id="IPR015550">
    <property type="entry name" value="Glucagon"/>
</dbReference>
<feature type="domain" description="Glucagon / GIP / secretin / VIP family" evidence="5">
    <location>
        <begin position="50"/>
        <end position="72"/>
    </location>
</feature>
<dbReference type="InterPro" id="IPR000532">
    <property type="entry name" value="Glucagon_GIP_secretin_VIP"/>
</dbReference>
<comment type="similarity">
    <text evidence="2">Belongs to the glucagon family.</text>
</comment>
<feature type="chain" id="PRO_5026695690" evidence="4">
    <location>
        <begin position="22"/>
        <end position="184"/>
    </location>
</feature>
<dbReference type="GeneID" id="115810138"/>
<evidence type="ECO:0000256" key="3">
    <source>
        <dbReference type="ARBA" id="ARBA00022525"/>
    </source>
</evidence>
<keyword evidence="3" id="KW-0964">Secreted</keyword>
<dbReference type="PANTHER" id="PTHR11418:SF0">
    <property type="entry name" value="PRO-GLUCAGON"/>
    <property type="match status" value="1"/>
</dbReference>
<evidence type="ECO:0000256" key="4">
    <source>
        <dbReference type="SAM" id="SignalP"/>
    </source>
</evidence>
<name>A0A6J2V6I4_CHACN</name>
<dbReference type="PRINTS" id="PR00275">
    <property type="entry name" value="GLUCAGON"/>
</dbReference>
<dbReference type="GO" id="GO:0031769">
    <property type="term" value="F:glucagon receptor binding"/>
    <property type="evidence" value="ECO:0007669"/>
    <property type="project" value="TreeGrafter"/>
</dbReference>
<evidence type="ECO:0000313" key="7">
    <source>
        <dbReference type="RefSeq" id="XP_030627924.1"/>
    </source>
</evidence>